<keyword evidence="3" id="KW-1185">Reference proteome</keyword>
<feature type="transmembrane region" description="Helical" evidence="1">
    <location>
        <begin position="5"/>
        <end position="21"/>
    </location>
</feature>
<sequence length="63" mass="7068">MKYLNYIFIIIGAFVAMYAKTGTGQNQYILIGGIVLLMIGVYRIARTIPSKSDSEDFDNSENE</sequence>
<evidence type="ECO:0008006" key="4">
    <source>
        <dbReference type="Google" id="ProtNLM"/>
    </source>
</evidence>
<dbReference type="Proteomes" id="UP001500433">
    <property type="component" value="Unassembled WGS sequence"/>
</dbReference>
<evidence type="ECO:0000313" key="3">
    <source>
        <dbReference type="Proteomes" id="UP001500433"/>
    </source>
</evidence>
<protein>
    <recommendedName>
        <fullName evidence="4">LPXTG cell wall anchor domain-containing protein</fullName>
    </recommendedName>
</protein>
<name>A0ABP9EPN5_9FLAO</name>
<comment type="caution">
    <text evidence="2">The sequence shown here is derived from an EMBL/GenBank/DDBJ whole genome shotgun (WGS) entry which is preliminary data.</text>
</comment>
<feature type="transmembrane region" description="Helical" evidence="1">
    <location>
        <begin position="27"/>
        <end position="45"/>
    </location>
</feature>
<gene>
    <name evidence="2" type="ORF">GCM10023311_01540</name>
</gene>
<keyword evidence="1" id="KW-0472">Membrane</keyword>
<evidence type="ECO:0000256" key="1">
    <source>
        <dbReference type="SAM" id="Phobius"/>
    </source>
</evidence>
<keyword evidence="1" id="KW-0812">Transmembrane</keyword>
<organism evidence="2 3">
    <name type="scientific">Flaviramulus aquimarinus</name>
    <dbReference type="NCBI Taxonomy" id="1170456"/>
    <lineage>
        <taxon>Bacteria</taxon>
        <taxon>Pseudomonadati</taxon>
        <taxon>Bacteroidota</taxon>
        <taxon>Flavobacteriia</taxon>
        <taxon>Flavobacteriales</taxon>
        <taxon>Flavobacteriaceae</taxon>
        <taxon>Flaviramulus</taxon>
    </lineage>
</organism>
<reference evidence="3" key="1">
    <citation type="journal article" date="2019" name="Int. J. Syst. Evol. Microbiol.">
        <title>The Global Catalogue of Microorganisms (GCM) 10K type strain sequencing project: providing services to taxonomists for standard genome sequencing and annotation.</title>
        <authorList>
            <consortium name="The Broad Institute Genomics Platform"/>
            <consortium name="The Broad Institute Genome Sequencing Center for Infectious Disease"/>
            <person name="Wu L."/>
            <person name="Ma J."/>
        </authorList>
    </citation>
    <scope>NUCLEOTIDE SEQUENCE [LARGE SCALE GENOMIC DNA]</scope>
    <source>
        <strain evidence="3">JCM 18274</strain>
    </source>
</reference>
<evidence type="ECO:0000313" key="2">
    <source>
        <dbReference type="EMBL" id="GAA4883116.1"/>
    </source>
</evidence>
<proteinExistence type="predicted"/>
<dbReference type="RefSeq" id="WP_345272007.1">
    <property type="nucleotide sequence ID" value="NZ_BAABJH010000001.1"/>
</dbReference>
<keyword evidence="1" id="KW-1133">Transmembrane helix</keyword>
<dbReference type="EMBL" id="BAABJH010000001">
    <property type="protein sequence ID" value="GAA4883116.1"/>
    <property type="molecule type" value="Genomic_DNA"/>
</dbReference>
<accession>A0ABP9EPN5</accession>